<accession>A0ABN1QTF9</accession>
<organism evidence="1 2">
    <name type="scientific">Actinocorallia libanotica</name>
    <dbReference type="NCBI Taxonomy" id="46162"/>
    <lineage>
        <taxon>Bacteria</taxon>
        <taxon>Bacillati</taxon>
        <taxon>Actinomycetota</taxon>
        <taxon>Actinomycetes</taxon>
        <taxon>Streptosporangiales</taxon>
        <taxon>Thermomonosporaceae</taxon>
        <taxon>Actinocorallia</taxon>
    </lineage>
</organism>
<keyword evidence="2" id="KW-1185">Reference proteome</keyword>
<dbReference type="EMBL" id="BAAAHH010000007">
    <property type="protein sequence ID" value="GAA0947206.1"/>
    <property type="molecule type" value="Genomic_DNA"/>
</dbReference>
<comment type="caution">
    <text evidence="1">The sequence shown here is derived from an EMBL/GenBank/DDBJ whole genome shotgun (WGS) entry which is preliminary data.</text>
</comment>
<reference evidence="1 2" key="1">
    <citation type="journal article" date="2019" name="Int. J. Syst. Evol. Microbiol.">
        <title>The Global Catalogue of Microorganisms (GCM) 10K type strain sequencing project: providing services to taxonomists for standard genome sequencing and annotation.</title>
        <authorList>
            <consortium name="The Broad Institute Genomics Platform"/>
            <consortium name="The Broad Institute Genome Sequencing Center for Infectious Disease"/>
            <person name="Wu L."/>
            <person name="Ma J."/>
        </authorList>
    </citation>
    <scope>NUCLEOTIDE SEQUENCE [LARGE SCALE GENOMIC DNA]</scope>
    <source>
        <strain evidence="1 2">JCM 10696</strain>
    </source>
</reference>
<name>A0ABN1QTF9_9ACTN</name>
<protein>
    <recommendedName>
        <fullName evidence="3">DUF4388 domain-containing protein</fullName>
    </recommendedName>
</protein>
<dbReference type="RefSeq" id="WP_344239602.1">
    <property type="nucleotide sequence ID" value="NZ_BAAAHH010000007.1"/>
</dbReference>
<evidence type="ECO:0000313" key="2">
    <source>
        <dbReference type="Proteomes" id="UP001500665"/>
    </source>
</evidence>
<sequence>MYFAREPLVTRLGRLADSGQTGALRVPGDFGGTIYLDEGRIMYAESRRTPAPDRGLVRPGAPGWGYAVREATVDAALELLSGRPRPALRQPFREAERPDVGEVSGMSYGDLLTEVERRQGILSQLADHVTADTVVTRNALFDAPRLQVSELQWALLVRVGSKATPRELAWEVGHSVFSTTIEVFRLLVLRLLASASGTVPRRDTLSFLRAVTE</sequence>
<dbReference type="Proteomes" id="UP001500665">
    <property type="component" value="Unassembled WGS sequence"/>
</dbReference>
<evidence type="ECO:0000313" key="1">
    <source>
        <dbReference type="EMBL" id="GAA0947206.1"/>
    </source>
</evidence>
<gene>
    <name evidence="1" type="ORF">GCM10009550_22450</name>
</gene>
<evidence type="ECO:0008006" key="3">
    <source>
        <dbReference type="Google" id="ProtNLM"/>
    </source>
</evidence>
<proteinExistence type="predicted"/>